<proteinExistence type="predicted"/>
<keyword evidence="2" id="KW-1185">Reference proteome</keyword>
<dbReference type="Proteomes" id="UP000309340">
    <property type="component" value="Unassembled WGS sequence"/>
</dbReference>
<reference evidence="1 2" key="1">
    <citation type="submission" date="2017-03" db="EMBL/GenBank/DDBJ databases">
        <title>Genomes of endolithic fungi from Antarctica.</title>
        <authorList>
            <person name="Coleine C."/>
            <person name="Masonjones S."/>
            <person name="Stajich J.E."/>
        </authorList>
    </citation>
    <scope>NUCLEOTIDE SEQUENCE [LARGE SCALE GENOMIC DNA]</scope>
    <source>
        <strain evidence="1 2">CCFEE 5184</strain>
    </source>
</reference>
<comment type="caution">
    <text evidence="1">The sequence shown here is derived from an EMBL/GenBank/DDBJ whole genome shotgun (WGS) entry which is preliminary data.</text>
</comment>
<evidence type="ECO:0000313" key="2">
    <source>
        <dbReference type="Proteomes" id="UP000309340"/>
    </source>
</evidence>
<dbReference type="EMBL" id="NAJQ01000789">
    <property type="protein sequence ID" value="TKA64878.1"/>
    <property type="molecule type" value="Genomic_DNA"/>
</dbReference>
<gene>
    <name evidence="1" type="ORF">B0A55_09728</name>
</gene>
<sequence length="72" mass="7846">MLPQPFSSPENAQSGVRFEDVPAIKLLATTWAALVREEKSRAADEVERTRKEAYGDETFGEAMAGAMGSDVK</sequence>
<name>A0A4U0WQB7_9PEZI</name>
<accession>A0A4U0WQB7</accession>
<evidence type="ECO:0000313" key="1">
    <source>
        <dbReference type="EMBL" id="TKA64878.1"/>
    </source>
</evidence>
<organism evidence="1 2">
    <name type="scientific">Friedmanniomyces simplex</name>
    <dbReference type="NCBI Taxonomy" id="329884"/>
    <lineage>
        <taxon>Eukaryota</taxon>
        <taxon>Fungi</taxon>
        <taxon>Dikarya</taxon>
        <taxon>Ascomycota</taxon>
        <taxon>Pezizomycotina</taxon>
        <taxon>Dothideomycetes</taxon>
        <taxon>Dothideomycetidae</taxon>
        <taxon>Mycosphaerellales</taxon>
        <taxon>Teratosphaeriaceae</taxon>
        <taxon>Friedmanniomyces</taxon>
    </lineage>
</organism>
<dbReference type="AlphaFoldDB" id="A0A4U0WQB7"/>
<protein>
    <submittedName>
        <fullName evidence="1">Uncharacterized protein</fullName>
    </submittedName>
</protein>